<name>A0A7W0CU79_9ACTN</name>
<dbReference type="Proteomes" id="UP000530928">
    <property type="component" value="Unassembled WGS sequence"/>
</dbReference>
<sequence>MSAELKKLIADFGKLPPDLRKEIRQGANEIGQPVLSAVRARASWSSRIPAATRISTRFGAKTAGVTVRTSARRAPHARPYEHGGMAGTFRVPVYRRKGRRTPWVDRAARPFFTPGVLAAEGDVVDAFKSIVIRVGRANGWH</sequence>
<reference evidence="1 2" key="1">
    <citation type="submission" date="2020-07" db="EMBL/GenBank/DDBJ databases">
        <title>Genomic Encyclopedia of Type Strains, Phase IV (KMG-IV): sequencing the most valuable type-strain genomes for metagenomic binning, comparative biology and taxonomic classification.</title>
        <authorList>
            <person name="Goeker M."/>
        </authorList>
    </citation>
    <scope>NUCLEOTIDE SEQUENCE [LARGE SCALE GENOMIC DNA]</scope>
    <source>
        <strain evidence="1 2">DSM 45533</strain>
    </source>
</reference>
<accession>A0A7W0CU79</accession>
<dbReference type="EMBL" id="JACDUR010000011">
    <property type="protein sequence ID" value="MBA2897396.1"/>
    <property type="molecule type" value="Genomic_DNA"/>
</dbReference>
<gene>
    <name evidence="1" type="ORF">HNR30_008794</name>
</gene>
<organism evidence="1 2">
    <name type="scientific">Nonomuraea soli</name>
    <dbReference type="NCBI Taxonomy" id="1032476"/>
    <lineage>
        <taxon>Bacteria</taxon>
        <taxon>Bacillati</taxon>
        <taxon>Actinomycetota</taxon>
        <taxon>Actinomycetes</taxon>
        <taxon>Streptosporangiales</taxon>
        <taxon>Streptosporangiaceae</taxon>
        <taxon>Nonomuraea</taxon>
    </lineage>
</organism>
<evidence type="ECO:0000313" key="2">
    <source>
        <dbReference type="Proteomes" id="UP000530928"/>
    </source>
</evidence>
<evidence type="ECO:0008006" key="3">
    <source>
        <dbReference type="Google" id="ProtNLM"/>
    </source>
</evidence>
<comment type="caution">
    <text evidence="1">The sequence shown here is derived from an EMBL/GenBank/DDBJ whole genome shotgun (WGS) entry which is preliminary data.</text>
</comment>
<protein>
    <recommendedName>
        <fullName evidence="3">HK97 gp10 family phage protein</fullName>
    </recommendedName>
</protein>
<evidence type="ECO:0000313" key="1">
    <source>
        <dbReference type="EMBL" id="MBA2897396.1"/>
    </source>
</evidence>
<dbReference type="AlphaFoldDB" id="A0A7W0CU79"/>
<keyword evidence="2" id="KW-1185">Reference proteome</keyword>
<proteinExistence type="predicted"/>
<dbReference type="RefSeq" id="WP_181616104.1">
    <property type="nucleotide sequence ID" value="NZ_BAABAM010000013.1"/>
</dbReference>